<name>A0ABQ5HIM9_9ASTR</name>
<organism evidence="2 3">
    <name type="scientific">Tanacetum coccineum</name>
    <dbReference type="NCBI Taxonomy" id="301880"/>
    <lineage>
        <taxon>Eukaryota</taxon>
        <taxon>Viridiplantae</taxon>
        <taxon>Streptophyta</taxon>
        <taxon>Embryophyta</taxon>
        <taxon>Tracheophyta</taxon>
        <taxon>Spermatophyta</taxon>
        <taxon>Magnoliopsida</taxon>
        <taxon>eudicotyledons</taxon>
        <taxon>Gunneridae</taxon>
        <taxon>Pentapetalae</taxon>
        <taxon>asterids</taxon>
        <taxon>campanulids</taxon>
        <taxon>Asterales</taxon>
        <taxon>Asteraceae</taxon>
        <taxon>Asteroideae</taxon>
        <taxon>Anthemideae</taxon>
        <taxon>Anthemidinae</taxon>
        <taxon>Tanacetum</taxon>
    </lineage>
</organism>
<evidence type="ECO:0000313" key="2">
    <source>
        <dbReference type="EMBL" id="GJT87736.1"/>
    </source>
</evidence>
<dbReference type="EMBL" id="BQNB010019664">
    <property type="protein sequence ID" value="GJT87736.1"/>
    <property type="molecule type" value="Genomic_DNA"/>
</dbReference>
<comment type="caution">
    <text evidence="2">The sequence shown here is derived from an EMBL/GenBank/DDBJ whole genome shotgun (WGS) entry which is preliminary data.</text>
</comment>
<feature type="compositionally biased region" description="Basic and acidic residues" evidence="1">
    <location>
        <begin position="44"/>
        <end position="67"/>
    </location>
</feature>
<dbReference type="Proteomes" id="UP001151760">
    <property type="component" value="Unassembled WGS sequence"/>
</dbReference>
<feature type="region of interest" description="Disordered" evidence="1">
    <location>
        <begin position="44"/>
        <end position="86"/>
    </location>
</feature>
<protein>
    <submittedName>
        <fullName evidence="2">Uncharacterized protein</fullName>
    </submittedName>
</protein>
<reference evidence="2" key="2">
    <citation type="submission" date="2022-01" db="EMBL/GenBank/DDBJ databases">
        <authorList>
            <person name="Yamashiro T."/>
            <person name="Shiraishi A."/>
            <person name="Satake H."/>
            <person name="Nakayama K."/>
        </authorList>
    </citation>
    <scope>NUCLEOTIDE SEQUENCE</scope>
</reference>
<evidence type="ECO:0000256" key="1">
    <source>
        <dbReference type="SAM" id="MobiDB-lite"/>
    </source>
</evidence>
<evidence type="ECO:0000313" key="3">
    <source>
        <dbReference type="Proteomes" id="UP001151760"/>
    </source>
</evidence>
<gene>
    <name evidence="2" type="ORF">Tco_1069453</name>
</gene>
<sequence>MKAVSNKLASVKSIVAINSQHVQDIRLMFKDMVFLLEAAEVFKKANAEGEKREKNNPETPTEEKDAQNPDQTQGEQHSGDATMANA</sequence>
<reference evidence="2" key="1">
    <citation type="journal article" date="2022" name="Int. J. Mol. Sci.">
        <title>Draft Genome of Tanacetum Coccineum: Genomic Comparison of Closely Related Tanacetum-Family Plants.</title>
        <authorList>
            <person name="Yamashiro T."/>
            <person name="Shiraishi A."/>
            <person name="Nakayama K."/>
            <person name="Satake H."/>
        </authorList>
    </citation>
    <scope>NUCLEOTIDE SEQUENCE</scope>
</reference>
<accession>A0ABQ5HIM9</accession>
<proteinExistence type="predicted"/>
<keyword evidence="3" id="KW-1185">Reference proteome</keyword>